<feature type="domain" description="RNase H type-1" evidence="2">
    <location>
        <begin position="46"/>
        <end position="159"/>
    </location>
</feature>
<feature type="compositionally biased region" description="Basic and acidic residues" evidence="1">
    <location>
        <begin position="1"/>
        <end position="10"/>
    </location>
</feature>
<accession>A0AA88XBY3</accession>
<dbReference type="CDD" id="cd09279">
    <property type="entry name" value="RNase_HI_like"/>
    <property type="match status" value="1"/>
</dbReference>
<protein>
    <recommendedName>
        <fullName evidence="2">RNase H type-1 domain-containing protein</fullName>
    </recommendedName>
</protein>
<dbReference type="InterPro" id="IPR012337">
    <property type="entry name" value="RNaseH-like_sf"/>
</dbReference>
<dbReference type="PANTHER" id="PTHR48475:SF2">
    <property type="entry name" value="RIBONUCLEASE H"/>
    <property type="match status" value="1"/>
</dbReference>
<gene>
    <name evidence="3" type="ORF">RJ639_000658</name>
</gene>
<evidence type="ECO:0000313" key="4">
    <source>
        <dbReference type="Proteomes" id="UP001188597"/>
    </source>
</evidence>
<dbReference type="Proteomes" id="UP001188597">
    <property type="component" value="Unassembled WGS sequence"/>
</dbReference>
<dbReference type="InterPro" id="IPR036397">
    <property type="entry name" value="RNaseH_sf"/>
</dbReference>
<dbReference type="Gene3D" id="3.30.420.10">
    <property type="entry name" value="Ribonuclease H-like superfamily/Ribonuclease H"/>
    <property type="match status" value="1"/>
</dbReference>
<sequence length="179" mass="20046">MACKEGRRETTPATEEREEQEENTSTINTIFVGTTAGGSSGQLEKHMPGNSGARIILVSPKNFVIEYALRFGFHASNNEAECEAFLAGIRLAHAFKVDSLSLHSDFQLVVNHVLQEYKVRDERMVQYLQLVKTLASRFKTFVICQIPRDPNTQADALSSLTSAEILEVPRTVYIKLLKE</sequence>
<organism evidence="3 4">
    <name type="scientific">Escallonia herrerae</name>
    <dbReference type="NCBI Taxonomy" id="1293975"/>
    <lineage>
        <taxon>Eukaryota</taxon>
        <taxon>Viridiplantae</taxon>
        <taxon>Streptophyta</taxon>
        <taxon>Embryophyta</taxon>
        <taxon>Tracheophyta</taxon>
        <taxon>Spermatophyta</taxon>
        <taxon>Magnoliopsida</taxon>
        <taxon>eudicotyledons</taxon>
        <taxon>Gunneridae</taxon>
        <taxon>Pentapetalae</taxon>
        <taxon>asterids</taxon>
        <taxon>campanulids</taxon>
        <taxon>Escalloniales</taxon>
        <taxon>Escalloniaceae</taxon>
        <taxon>Escallonia</taxon>
    </lineage>
</organism>
<dbReference type="SUPFAM" id="SSF53098">
    <property type="entry name" value="Ribonuclease H-like"/>
    <property type="match status" value="1"/>
</dbReference>
<evidence type="ECO:0000256" key="1">
    <source>
        <dbReference type="SAM" id="MobiDB-lite"/>
    </source>
</evidence>
<evidence type="ECO:0000313" key="3">
    <source>
        <dbReference type="EMBL" id="KAK3041734.1"/>
    </source>
</evidence>
<dbReference type="EMBL" id="JAVXUP010000029">
    <property type="protein sequence ID" value="KAK3041734.1"/>
    <property type="molecule type" value="Genomic_DNA"/>
</dbReference>
<dbReference type="PANTHER" id="PTHR48475">
    <property type="entry name" value="RIBONUCLEASE H"/>
    <property type="match status" value="1"/>
</dbReference>
<dbReference type="Pfam" id="PF13456">
    <property type="entry name" value="RVT_3"/>
    <property type="match status" value="1"/>
</dbReference>
<dbReference type="AlphaFoldDB" id="A0AA88XBY3"/>
<proteinExistence type="predicted"/>
<reference evidence="3" key="1">
    <citation type="submission" date="2022-12" db="EMBL/GenBank/DDBJ databases">
        <title>Draft genome assemblies for two species of Escallonia (Escalloniales).</title>
        <authorList>
            <person name="Chanderbali A."/>
            <person name="Dervinis C."/>
            <person name="Anghel I."/>
            <person name="Soltis D."/>
            <person name="Soltis P."/>
            <person name="Zapata F."/>
        </authorList>
    </citation>
    <scope>NUCLEOTIDE SEQUENCE</scope>
    <source>
        <strain evidence="3">UCBG64.0493</strain>
        <tissue evidence="3">Leaf</tissue>
    </source>
</reference>
<keyword evidence="4" id="KW-1185">Reference proteome</keyword>
<dbReference type="GO" id="GO:0003676">
    <property type="term" value="F:nucleic acid binding"/>
    <property type="evidence" value="ECO:0007669"/>
    <property type="project" value="InterPro"/>
</dbReference>
<name>A0AA88XBY3_9ASTE</name>
<dbReference type="InterPro" id="IPR002156">
    <property type="entry name" value="RNaseH_domain"/>
</dbReference>
<comment type="caution">
    <text evidence="3">The sequence shown here is derived from an EMBL/GenBank/DDBJ whole genome shotgun (WGS) entry which is preliminary data.</text>
</comment>
<evidence type="ECO:0000259" key="2">
    <source>
        <dbReference type="Pfam" id="PF13456"/>
    </source>
</evidence>
<dbReference type="GO" id="GO:0004523">
    <property type="term" value="F:RNA-DNA hybrid ribonuclease activity"/>
    <property type="evidence" value="ECO:0007669"/>
    <property type="project" value="InterPro"/>
</dbReference>
<feature type="region of interest" description="Disordered" evidence="1">
    <location>
        <begin position="1"/>
        <end position="25"/>
    </location>
</feature>